<dbReference type="SUPFAM" id="SSF57716">
    <property type="entry name" value="Glucocorticoid receptor-like (DNA-binding domain)"/>
    <property type="match status" value="1"/>
</dbReference>
<protein>
    <recommendedName>
        <fullName evidence="7">THAP-type domain-containing protein</fullName>
    </recommendedName>
</protein>
<evidence type="ECO:0000256" key="1">
    <source>
        <dbReference type="ARBA" id="ARBA00022723"/>
    </source>
</evidence>
<feature type="domain" description="THAP-type" evidence="7">
    <location>
        <begin position="1"/>
        <end position="75"/>
    </location>
</feature>
<dbReference type="Pfam" id="PF05485">
    <property type="entry name" value="THAP"/>
    <property type="match status" value="1"/>
</dbReference>
<name>A0A9J6FSA6_HAELO</name>
<feature type="region of interest" description="Disordered" evidence="6">
    <location>
        <begin position="77"/>
        <end position="105"/>
    </location>
</feature>
<keyword evidence="3" id="KW-0862">Zinc</keyword>
<organism evidence="8 9">
    <name type="scientific">Haemaphysalis longicornis</name>
    <name type="common">Bush tick</name>
    <dbReference type="NCBI Taxonomy" id="44386"/>
    <lineage>
        <taxon>Eukaryota</taxon>
        <taxon>Metazoa</taxon>
        <taxon>Ecdysozoa</taxon>
        <taxon>Arthropoda</taxon>
        <taxon>Chelicerata</taxon>
        <taxon>Arachnida</taxon>
        <taxon>Acari</taxon>
        <taxon>Parasitiformes</taxon>
        <taxon>Ixodida</taxon>
        <taxon>Ixodoidea</taxon>
        <taxon>Ixodidae</taxon>
        <taxon>Haemaphysalinae</taxon>
        <taxon>Haemaphysalis</taxon>
    </lineage>
</organism>
<dbReference type="VEuPathDB" id="VectorBase:HLOH_061452"/>
<evidence type="ECO:0000256" key="6">
    <source>
        <dbReference type="SAM" id="MobiDB-lite"/>
    </source>
</evidence>
<dbReference type="GO" id="GO:0003677">
    <property type="term" value="F:DNA binding"/>
    <property type="evidence" value="ECO:0007669"/>
    <property type="project" value="UniProtKB-UniRule"/>
</dbReference>
<dbReference type="Proteomes" id="UP000821853">
    <property type="component" value="Chromosome 2"/>
</dbReference>
<keyword evidence="9" id="KW-1185">Reference proteome</keyword>
<dbReference type="SMART" id="SM00980">
    <property type="entry name" value="THAP"/>
    <property type="match status" value="1"/>
</dbReference>
<dbReference type="PROSITE" id="PS50950">
    <property type="entry name" value="ZF_THAP"/>
    <property type="match status" value="1"/>
</dbReference>
<gene>
    <name evidence="8" type="ORF">HPB48_016721</name>
</gene>
<dbReference type="InterPro" id="IPR038441">
    <property type="entry name" value="THAP_Znf_sf"/>
</dbReference>
<comment type="caution">
    <text evidence="8">The sequence shown here is derived from an EMBL/GenBank/DDBJ whole genome shotgun (WGS) entry which is preliminary data.</text>
</comment>
<accession>A0A9J6FSA6</accession>
<dbReference type="OrthoDB" id="5982876at2759"/>
<evidence type="ECO:0000256" key="5">
    <source>
        <dbReference type="PROSITE-ProRule" id="PRU00309"/>
    </source>
</evidence>
<dbReference type="EMBL" id="JABSTR010000004">
    <property type="protein sequence ID" value="KAH9369078.1"/>
    <property type="molecule type" value="Genomic_DNA"/>
</dbReference>
<keyword evidence="4 5" id="KW-0238">DNA-binding</keyword>
<sequence length="126" mass="13861">MPSCAVPGCDGGTASSYQPFPKSGEDDRTKWFTALGLAEDGATDEDDLHVCSRHFKISDFVEKGVVRRGAVPCMRLTLKSNASPTRPSPPKKRKKSTSRELDHLEASNVIMDEVRQCGLEHSWGRV</sequence>
<reference evidence="8 9" key="1">
    <citation type="journal article" date="2020" name="Cell">
        <title>Large-Scale Comparative Analyses of Tick Genomes Elucidate Their Genetic Diversity and Vector Capacities.</title>
        <authorList>
            <consortium name="Tick Genome and Microbiome Consortium (TIGMIC)"/>
            <person name="Jia N."/>
            <person name="Wang J."/>
            <person name="Shi W."/>
            <person name="Du L."/>
            <person name="Sun Y."/>
            <person name="Zhan W."/>
            <person name="Jiang J.F."/>
            <person name="Wang Q."/>
            <person name="Zhang B."/>
            <person name="Ji P."/>
            <person name="Bell-Sakyi L."/>
            <person name="Cui X.M."/>
            <person name="Yuan T.T."/>
            <person name="Jiang B.G."/>
            <person name="Yang W.F."/>
            <person name="Lam T.T."/>
            <person name="Chang Q.C."/>
            <person name="Ding S.J."/>
            <person name="Wang X.J."/>
            <person name="Zhu J.G."/>
            <person name="Ruan X.D."/>
            <person name="Zhao L."/>
            <person name="Wei J.T."/>
            <person name="Ye R.Z."/>
            <person name="Que T.C."/>
            <person name="Du C.H."/>
            <person name="Zhou Y.H."/>
            <person name="Cheng J.X."/>
            <person name="Dai P.F."/>
            <person name="Guo W.B."/>
            <person name="Han X.H."/>
            <person name="Huang E.J."/>
            <person name="Li L.F."/>
            <person name="Wei W."/>
            <person name="Gao Y.C."/>
            <person name="Liu J.Z."/>
            <person name="Shao H.Z."/>
            <person name="Wang X."/>
            <person name="Wang C.C."/>
            <person name="Yang T.C."/>
            <person name="Huo Q.B."/>
            <person name="Li W."/>
            <person name="Chen H.Y."/>
            <person name="Chen S.E."/>
            <person name="Zhou L.G."/>
            <person name="Ni X.B."/>
            <person name="Tian J.H."/>
            <person name="Sheng Y."/>
            <person name="Liu T."/>
            <person name="Pan Y.S."/>
            <person name="Xia L.Y."/>
            <person name="Li J."/>
            <person name="Zhao F."/>
            <person name="Cao W.C."/>
        </authorList>
    </citation>
    <scope>NUCLEOTIDE SEQUENCE [LARGE SCALE GENOMIC DNA]</scope>
    <source>
        <strain evidence="8">HaeL-2018</strain>
    </source>
</reference>
<keyword evidence="2 5" id="KW-0863">Zinc-finger</keyword>
<dbReference type="AlphaFoldDB" id="A0A9J6FSA6"/>
<evidence type="ECO:0000313" key="9">
    <source>
        <dbReference type="Proteomes" id="UP000821853"/>
    </source>
</evidence>
<evidence type="ECO:0000256" key="4">
    <source>
        <dbReference type="ARBA" id="ARBA00023125"/>
    </source>
</evidence>
<keyword evidence="1" id="KW-0479">Metal-binding</keyword>
<evidence type="ECO:0000256" key="2">
    <source>
        <dbReference type="ARBA" id="ARBA00022771"/>
    </source>
</evidence>
<proteinExistence type="predicted"/>
<dbReference type="InterPro" id="IPR006612">
    <property type="entry name" value="THAP_Znf"/>
</dbReference>
<dbReference type="Gene3D" id="6.20.210.20">
    <property type="entry name" value="THAP domain"/>
    <property type="match status" value="1"/>
</dbReference>
<evidence type="ECO:0000313" key="8">
    <source>
        <dbReference type="EMBL" id="KAH9369078.1"/>
    </source>
</evidence>
<feature type="region of interest" description="Disordered" evidence="6">
    <location>
        <begin position="1"/>
        <end position="24"/>
    </location>
</feature>
<evidence type="ECO:0000259" key="7">
    <source>
        <dbReference type="PROSITE" id="PS50950"/>
    </source>
</evidence>
<evidence type="ECO:0000256" key="3">
    <source>
        <dbReference type="ARBA" id="ARBA00022833"/>
    </source>
</evidence>
<dbReference type="GO" id="GO:0008270">
    <property type="term" value="F:zinc ion binding"/>
    <property type="evidence" value="ECO:0007669"/>
    <property type="project" value="UniProtKB-KW"/>
</dbReference>